<protein>
    <submittedName>
        <fullName evidence="1">Uncharacterized protein</fullName>
    </submittedName>
</protein>
<dbReference type="EMBL" id="GEZM01042854">
    <property type="protein sequence ID" value="JAV79531.1"/>
    <property type="molecule type" value="Transcribed_RNA"/>
</dbReference>
<dbReference type="EMBL" id="GEZM01042853">
    <property type="protein sequence ID" value="JAV79534.1"/>
    <property type="molecule type" value="Transcribed_RNA"/>
</dbReference>
<sequence length="315" mass="35066">MLPRIVRSLNRNYLRHFRLFATVSSNHALNSRSQDVLCNNSAEFVDALLHRLLDAHVHLEGVVRVLPVQRLERPHFGARLVGPGFAVNVRLGACLALAAGDVLGFQRDKVGQALECLQLVVVERHRQTGDFLVLGGVVHNVQDLDYLSENFHRIHFVNVTASPALKGFAHFGPSGIGFEQVRGFVKAHPDCFDAFSADICIDVIDNLEEFWVVQAYAKWSARRVRDVDNMRKPDSHPSHQHPRVGAAVNDNLAVIQSGVGSLELLDKVGDILQGLLHLQIFVLFNRKVLPERQTFPIVPMLGLDEHAMVIPGQFG</sequence>
<name>A0A1Y1M3C9_PHOPY</name>
<dbReference type="EMBL" id="GEZM01042852">
    <property type="protein sequence ID" value="JAV79538.1"/>
    <property type="molecule type" value="Transcribed_RNA"/>
</dbReference>
<proteinExistence type="predicted"/>
<accession>A0A1Y1M3C9</accession>
<reference evidence="1" key="1">
    <citation type="journal article" date="2016" name="Sci. Rep.">
        <title>Molecular characterization of firefly nuptial gifts: a multi-omics approach sheds light on postcopulatory sexual selection.</title>
        <authorList>
            <person name="Al-Wathiqui N."/>
            <person name="Fallon T.R."/>
            <person name="South A."/>
            <person name="Weng J.K."/>
            <person name="Lewis S.M."/>
        </authorList>
    </citation>
    <scope>NUCLEOTIDE SEQUENCE</scope>
</reference>
<dbReference type="EMBL" id="GEZM01042855">
    <property type="protein sequence ID" value="JAV79528.1"/>
    <property type="molecule type" value="Transcribed_RNA"/>
</dbReference>
<organism evidence="1">
    <name type="scientific">Photinus pyralis</name>
    <name type="common">Common eastern firefly</name>
    <name type="synonym">Lampyris pyralis</name>
    <dbReference type="NCBI Taxonomy" id="7054"/>
    <lineage>
        <taxon>Eukaryota</taxon>
        <taxon>Metazoa</taxon>
        <taxon>Ecdysozoa</taxon>
        <taxon>Arthropoda</taxon>
        <taxon>Hexapoda</taxon>
        <taxon>Insecta</taxon>
        <taxon>Pterygota</taxon>
        <taxon>Neoptera</taxon>
        <taxon>Endopterygota</taxon>
        <taxon>Coleoptera</taxon>
        <taxon>Polyphaga</taxon>
        <taxon>Elateriformia</taxon>
        <taxon>Elateroidea</taxon>
        <taxon>Lampyridae</taxon>
        <taxon>Lampyrinae</taxon>
        <taxon>Photinus</taxon>
    </lineage>
</organism>
<evidence type="ECO:0000313" key="1">
    <source>
        <dbReference type="EMBL" id="JAV79538.1"/>
    </source>
</evidence>
<dbReference type="AlphaFoldDB" id="A0A1Y1M3C9"/>